<sequence length="563" mass="60298">MFQQATQAVQSAGDGLTTPFRGRSVGQHGLSVTGDSKARKLIKRKGVDAKPEPTFNCTGVSVEGVDGQLKGLVTDILSLQPNKQYSVSDVEREVSKVFSTGFFSSARPKVTKDHGRENFEITIQVEPNPVLKGVTAAGADALPARFIHDLFAPQFGSIVNFGLFGQSLKRLNYWYQERGVFGQVTNVHMNENNVAEIRLIEIPVNEVRLVFRDKKTGKPVSSSKIAPEAIERHITLQSGKPFNVQQAQADMLELNGTGLFQEVDILPRPAEGFTDEAPALDVLVSLVEKDQVAMSGGGGFKQGEGLGGIFGMASFSHRNLFGQGQRFQGSAEIGPEERTVSLSYSDPWVFNNKRRGGELVTEDSLGCPLTWSGTASDHCLRASVETALLRPSTQALVKLEQDLPIRPEWPVSSRISMRAAQALPLGLFNSLGIASVQGGAVYGDLPPYDATPLGGANSVRGYQEGGVGTARNFVIASGELRLPVPVREGGVQAVAFTDWASDLGSGASVKGDPARHRGKPGKGYGCGVGLRIDSPIGVLRLEWAVNDRGKKGPYFVVGSPSLL</sequence>
<dbReference type="InterPro" id="IPR039910">
    <property type="entry name" value="D15-like"/>
</dbReference>
<dbReference type="InterPro" id="IPR000184">
    <property type="entry name" value="Bac_surfAg_D15"/>
</dbReference>
<dbReference type="AlphaFoldDB" id="A0AAW1NSZ3"/>
<dbReference type="Gene3D" id="2.40.160.50">
    <property type="entry name" value="membrane protein fhac: a member of the omp85/tpsb transporter family"/>
    <property type="match status" value="2"/>
</dbReference>
<keyword evidence="1" id="KW-0934">Plastid</keyword>
<keyword evidence="7" id="KW-1185">Reference proteome</keyword>
<dbReference type="Proteomes" id="UP001465755">
    <property type="component" value="Unassembled WGS sequence"/>
</dbReference>
<evidence type="ECO:0000313" key="7">
    <source>
        <dbReference type="Proteomes" id="UP001465755"/>
    </source>
</evidence>
<evidence type="ECO:0000256" key="1">
    <source>
        <dbReference type="ARBA" id="ARBA00022805"/>
    </source>
</evidence>
<evidence type="ECO:0000313" key="6">
    <source>
        <dbReference type="EMBL" id="KAK9793219.1"/>
    </source>
</evidence>
<dbReference type="Gene3D" id="3.10.20.310">
    <property type="entry name" value="membrane protein fhac"/>
    <property type="match status" value="3"/>
</dbReference>
<name>A0AAW1NSZ3_9CHLO</name>
<feature type="domain" description="Bacterial surface antigen (D15)" evidence="5">
    <location>
        <begin position="406"/>
        <end position="558"/>
    </location>
</feature>
<comment type="subcellular location">
    <subcellularLocation>
        <location evidence="3">Plastid</location>
        <location evidence="3">Chloroplast outer membrane</location>
    </subcellularLocation>
</comment>
<feature type="compositionally biased region" description="Polar residues" evidence="4">
    <location>
        <begin position="1"/>
        <end position="10"/>
    </location>
</feature>
<dbReference type="GO" id="GO:0009707">
    <property type="term" value="C:chloroplast outer membrane"/>
    <property type="evidence" value="ECO:0007669"/>
    <property type="project" value="UniProtKB-SubCell"/>
</dbReference>
<evidence type="ECO:0000256" key="4">
    <source>
        <dbReference type="SAM" id="MobiDB-lite"/>
    </source>
</evidence>
<evidence type="ECO:0000256" key="3">
    <source>
        <dbReference type="ARBA" id="ARBA00024013"/>
    </source>
</evidence>
<dbReference type="PANTHER" id="PTHR12815:SF32">
    <property type="entry name" value="OUTER ENVELOPE PROTEIN 80, CHLOROPLASTIC"/>
    <property type="match status" value="1"/>
</dbReference>
<protein>
    <recommendedName>
        <fullName evidence="5">Bacterial surface antigen (D15) domain-containing protein</fullName>
    </recommendedName>
</protein>
<organism evidence="6 7">
    <name type="scientific">Symbiochloris irregularis</name>
    <dbReference type="NCBI Taxonomy" id="706552"/>
    <lineage>
        <taxon>Eukaryota</taxon>
        <taxon>Viridiplantae</taxon>
        <taxon>Chlorophyta</taxon>
        <taxon>core chlorophytes</taxon>
        <taxon>Trebouxiophyceae</taxon>
        <taxon>Trebouxiales</taxon>
        <taxon>Trebouxiaceae</taxon>
        <taxon>Symbiochloris</taxon>
    </lineage>
</organism>
<evidence type="ECO:0000259" key="5">
    <source>
        <dbReference type="Pfam" id="PF01103"/>
    </source>
</evidence>
<proteinExistence type="predicted"/>
<comment type="caution">
    <text evidence="6">The sequence shown here is derived from an EMBL/GenBank/DDBJ whole genome shotgun (WGS) entry which is preliminary data.</text>
</comment>
<reference evidence="6 7" key="1">
    <citation type="journal article" date="2024" name="Nat. Commun.">
        <title>Phylogenomics reveals the evolutionary origins of lichenization in chlorophyte algae.</title>
        <authorList>
            <person name="Puginier C."/>
            <person name="Libourel C."/>
            <person name="Otte J."/>
            <person name="Skaloud P."/>
            <person name="Haon M."/>
            <person name="Grisel S."/>
            <person name="Petersen M."/>
            <person name="Berrin J.G."/>
            <person name="Delaux P.M."/>
            <person name="Dal Grande F."/>
            <person name="Keller J."/>
        </authorList>
    </citation>
    <scope>NUCLEOTIDE SEQUENCE [LARGE SCALE GENOMIC DNA]</scope>
    <source>
        <strain evidence="6 7">SAG 2036</strain>
    </source>
</reference>
<dbReference type="EMBL" id="JALJOQ010000152">
    <property type="protein sequence ID" value="KAK9793219.1"/>
    <property type="molecule type" value="Genomic_DNA"/>
</dbReference>
<accession>A0AAW1NSZ3</accession>
<keyword evidence="1" id="KW-1002">Plastid outer membrane</keyword>
<feature type="region of interest" description="Disordered" evidence="4">
    <location>
        <begin position="1"/>
        <end position="32"/>
    </location>
</feature>
<gene>
    <name evidence="6" type="ORF">WJX73_004123</name>
</gene>
<evidence type="ECO:0000256" key="2">
    <source>
        <dbReference type="ARBA" id="ARBA00023136"/>
    </source>
</evidence>
<dbReference type="Pfam" id="PF01103">
    <property type="entry name" value="Omp85"/>
    <property type="match status" value="1"/>
</dbReference>
<keyword evidence="2" id="KW-0472">Membrane</keyword>
<dbReference type="PANTHER" id="PTHR12815">
    <property type="entry name" value="SORTING AND ASSEMBLY MACHINERY SAMM50 PROTEIN FAMILY MEMBER"/>
    <property type="match status" value="1"/>
</dbReference>